<keyword evidence="1" id="KW-0732">Signal</keyword>
<protein>
    <submittedName>
        <fullName evidence="2">Uncharacterized protein</fullName>
    </submittedName>
</protein>
<feature type="chain" id="PRO_5032406236" evidence="1">
    <location>
        <begin position="18"/>
        <end position="48"/>
    </location>
</feature>
<gene>
    <name evidence="2" type="ORF">FNK824_LOCUS41816</name>
</gene>
<proteinExistence type="predicted"/>
<organism evidence="2 3">
    <name type="scientific">Rotaria sordida</name>
    <dbReference type="NCBI Taxonomy" id="392033"/>
    <lineage>
        <taxon>Eukaryota</taxon>
        <taxon>Metazoa</taxon>
        <taxon>Spiralia</taxon>
        <taxon>Gnathifera</taxon>
        <taxon>Rotifera</taxon>
        <taxon>Eurotatoria</taxon>
        <taxon>Bdelloidea</taxon>
        <taxon>Philodinida</taxon>
        <taxon>Philodinidae</taxon>
        <taxon>Rotaria</taxon>
    </lineage>
</organism>
<dbReference type="AlphaFoldDB" id="A0A820K162"/>
<dbReference type="EMBL" id="CAJOBE010043690">
    <property type="protein sequence ID" value="CAF4334864.1"/>
    <property type="molecule type" value="Genomic_DNA"/>
</dbReference>
<feature type="signal peptide" evidence="1">
    <location>
        <begin position="1"/>
        <end position="17"/>
    </location>
</feature>
<evidence type="ECO:0000313" key="3">
    <source>
        <dbReference type="Proteomes" id="UP000663874"/>
    </source>
</evidence>
<sequence>MIHIALIRFLLLEFGLYEQLVNIHSTSTPDLFYDLTKNDRITSTVQYK</sequence>
<dbReference type="Proteomes" id="UP000663874">
    <property type="component" value="Unassembled WGS sequence"/>
</dbReference>
<evidence type="ECO:0000313" key="2">
    <source>
        <dbReference type="EMBL" id="CAF4334864.1"/>
    </source>
</evidence>
<accession>A0A820K162</accession>
<reference evidence="2" key="1">
    <citation type="submission" date="2021-02" db="EMBL/GenBank/DDBJ databases">
        <authorList>
            <person name="Nowell W R."/>
        </authorList>
    </citation>
    <scope>NUCLEOTIDE SEQUENCE</scope>
</reference>
<feature type="non-terminal residue" evidence="2">
    <location>
        <position position="48"/>
    </location>
</feature>
<name>A0A820K162_9BILA</name>
<comment type="caution">
    <text evidence="2">The sequence shown here is derived from an EMBL/GenBank/DDBJ whole genome shotgun (WGS) entry which is preliminary data.</text>
</comment>
<evidence type="ECO:0000256" key="1">
    <source>
        <dbReference type="SAM" id="SignalP"/>
    </source>
</evidence>